<organism evidence="6 7">
    <name type="scientific">Legionella pneumophila</name>
    <dbReference type="NCBI Taxonomy" id="446"/>
    <lineage>
        <taxon>Bacteria</taxon>
        <taxon>Pseudomonadati</taxon>
        <taxon>Pseudomonadota</taxon>
        <taxon>Gammaproteobacteria</taxon>
        <taxon>Legionellales</taxon>
        <taxon>Legionellaceae</taxon>
        <taxon>Legionella</taxon>
    </lineage>
</organism>
<dbReference type="NCBIfam" id="NF005543">
    <property type="entry name" value="PRK07206.1"/>
    <property type="match status" value="1"/>
</dbReference>
<evidence type="ECO:0000313" key="7">
    <source>
        <dbReference type="Proteomes" id="UP001071279"/>
    </source>
</evidence>
<dbReference type="Pfam" id="PF13535">
    <property type="entry name" value="ATP-grasp_4"/>
    <property type="match status" value="1"/>
</dbReference>
<feature type="domain" description="ATP-grasp" evidence="5">
    <location>
        <begin position="117"/>
        <end position="319"/>
    </location>
</feature>
<dbReference type="InterPro" id="IPR052032">
    <property type="entry name" value="ATP-dep_AA_Ligase"/>
</dbReference>
<keyword evidence="2 4" id="KW-0547">Nucleotide-binding</keyword>
<reference evidence="6" key="1">
    <citation type="submission" date="2022-12" db="EMBL/GenBank/DDBJ databases">
        <title>Comparative genomics of Legionella pneumophila isolates from the West Bank and Germany support molecular epidemiology of Legionnaires disease.</title>
        <authorList>
            <person name="Zayed A.R."/>
            <person name="Bitar D.M."/>
            <person name="Steinert M."/>
            <person name="Lueck C."/>
            <person name="Brettar I."/>
            <person name="Hoefle M.G."/>
            <person name="Bunk B."/>
        </authorList>
    </citation>
    <scope>NUCLEOTIDE SEQUENCE</scope>
    <source>
        <strain evidence="6">H23</strain>
    </source>
</reference>
<dbReference type="GO" id="GO:0046872">
    <property type="term" value="F:metal ion binding"/>
    <property type="evidence" value="ECO:0007669"/>
    <property type="project" value="InterPro"/>
</dbReference>
<evidence type="ECO:0000259" key="5">
    <source>
        <dbReference type="PROSITE" id="PS50975"/>
    </source>
</evidence>
<evidence type="ECO:0000313" key="6">
    <source>
        <dbReference type="EMBL" id="MCZ4718682.1"/>
    </source>
</evidence>
<dbReference type="RefSeq" id="WP_013101778.1">
    <property type="nucleotide sequence ID" value="NZ_CP114576.1"/>
</dbReference>
<dbReference type="InterPro" id="IPR011761">
    <property type="entry name" value="ATP-grasp"/>
</dbReference>
<evidence type="ECO:0000256" key="3">
    <source>
        <dbReference type="ARBA" id="ARBA00022840"/>
    </source>
</evidence>
<dbReference type="EMBL" id="JAPXIC010000032">
    <property type="protein sequence ID" value="MCZ4718682.1"/>
    <property type="molecule type" value="Genomic_DNA"/>
</dbReference>
<accession>A0AAP3MCP3</accession>
<name>A0AAP3MCP3_LEGPN</name>
<gene>
    <name evidence="6" type="ORF">O6C86_05550</name>
</gene>
<proteinExistence type="predicted"/>
<dbReference type="GO" id="GO:0005524">
    <property type="term" value="F:ATP binding"/>
    <property type="evidence" value="ECO:0007669"/>
    <property type="project" value="UniProtKB-UniRule"/>
</dbReference>
<comment type="caution">
    <text evidence="6">The sequence shown here is derived from an EMBL/GenBank/DDBJ whole genome shotgun (WGS) entry which is preliminary data.</text>
</comment>
<sequence length="438" mass="48961">MHINNKLIIIVGAYSTGQYLAPAFISRGYQCIHIQPGTTISPYFLDSFRPQDFIKNLVWDGDDEKIIHELSEFDVKAVIPGSEIAVLLADSLSQKLSLPTTNDPKLSIARRNKYEMQKALERAGINSIPVFKTNSSEAIFSWLQAQDIKYPIVLKPLSSAGTDGVNICQNQEEVKAAFNQLIGTVNVLGENNDELLVQPYLHGTEYVVNTVSHDGRHYITDMIRVNKITINASPVYDYAELLSPAEHQEFYKVLADYVKKSLDALGIKFGAGHSEVMYVNETTPVLIETAARPIGGIDLSAYTEALGYNHISMIAESYLNPDHFHKVLRPGNKLPLCKRLLCTFMISPLKGVICNQPDLVSVKSLPYFHSVFMKTQGVLEQTSTLINCPGFVNSLGTNREKLMWQHQKIRQYELSLFSKMVDSKLGVKEEGCEQPVMS</sequence>
<dbReference type="SUPFAM" id="SSF56059">
    <property type="entry name" value="Glutathione synthetase ATP-binding domain-like"/>
    <property type="match status" value="1"/>
</dbReference>
<protein>
    <submittedName>
        <fullName evidence="6">ATP-grasp domain-containing protein</fullName>
    </submittedName>
</protein>
<dbReference type="Gene3D" id="3.30.470.20">
    <property type="entry name" value="ATP-grasp fold, B domain"/>
    <property type="match status" value="1"/>
</dbReference>
<dbReference type="PROSITE" id="PS50975">
    <property type="entry name" value="ATP_GRASP"/>
    <property type="match status" value="1"/>
</dbReference>
<evidence type="ECO:0000256" key="1">
    <source>
        <dbReference type="ARBA" id="ARBA00022598"/>
    </source>
</evidence>
<dbReference type="PANTHER" id="PTHR43585">
    <property type="entry name" value="FUMIPYRROLE BIOSYNTHESIS PROTEIN C"/>
    <property type="match status" value="1"/>
</dbReference>
<dbReference type="GO" id="GO:0016874">
    <property type="term" value="F:ligase activity"/>
    <property type="evidence" value="ECO:0007669"/>
    <property type="project" value="UniProtKB-KW"/>
</dbReference>
<dbReference type="Proteomes" id="UP001071279">
    <property type="component" value="Unassembled WGS sequence"/>
</dbReference>
<evidence type="ECO:0000256" key="2">
    <source>
        <dbReference type="ARBA" id="ARBA00022741"/>
    </source>
</evidence>
<dbReference type="PANTHER" id="PTHR43585:SF2">
    <property type="entry name" value="ATP-GRASP ENZYME FSQD"/>
    <property type="match status" value="1"/>
</dbReference>
<keyword evidence="1" id="KW-0436">Ligase</keyword>
<keyword evidence="3 4" id="KW-0067">ATP-binding</keyword>
<dbReference type="AlphaFoldDB" id="A0AAP3MCP3"/>
<evidence type="ECO:0000256" key="4">
    <source>
        <dbReference type="PROSITE-ProRule" id="PRU00409"/>
    </source>
</evidence>